<evidence type="ECO:0000256" key="1">
    <source>
        <dbReference type="ARBA" id="ARBA00004651"/>
    </source>
</evidence>
<name>A0A953JF48_9BACT</name>
<evidence type="ECO:0000256" key="2">
    <source>
        <dbReference type="ARBA" id="ARBA00022475"/>
    </source>
</evidence>
<dbReference type="GO" id="GO:0005315">
    <property type="term" value="F:phosphate transmembrane transporter activity"/>
    <property type="evidence" value="ECO:0007669"/>
    <property type="project" value="TreeGrafter"/>
</dbReference>
<comment type="subcellular location">
    <subcellularLocation>
        <location evidence="1">Cell membrane</location>
        <topology evidence="1">Multi-pass membrane protein</topology>
    </subcellularLocation>
</comment>
<keyword evidence="2" id="KW-1003">Cell membrane</keyword>
<reference evidence="7" key="1">
    <citation type="journal article" date="2021" name="bioRxiv">
        <title>Unraveling nitrogen, sulfur and carbon metabolic pathways and microbial community transcriptional responses to substrate deprivation and toxicity stresses in a bioreactor mimicking anoxic brackish coastal sediment conditions.</title>
        <authorList>
            <person name="Martins P.D."/>
            <person name="Echeveste M.J."/>
            <person name="Arshad A."/>
            <person name="Kurth J."/>
            <person name="Ouboter H."/>
            <person name="Jetten M.S.M."/>
            <person name="Welte C.U."/>
        </authorList>
    </citation>
    <scope>NUCLEOTIDE SEQUENCE</scope>
    <source>
        <strain evidence="7">MAG_39</strain>
    </source>
</reference>
<feature type="transmembrane region" description="Helical" evidence="6">
    <location>
        <begin position="392"/>
        <end position="416"/>
    </location>
</feature>
<dbReference type="GO" id="GO:0005886">
    <property type="term" value="C:plasma membrane"/>
    <property type="evidence" value="ECO:0007669"/>
    <property type="project" value="UniProtKB-SubCell"/>
</dbReference>
<dbReference type="PANTHER" id="PTHR10283">
    <property type="entry name" value="SOLUTE CARRIER FAMILY 13 MEMBER"/>
    <property type="match status" value="1"/>
</dbReference>
<feature type="transmembrane region" description="Helical" evidence="6">
    <location>
        <begin position="436"/>
        <end position="456"/>
    </location>
</feature>
<proteinExistence type="predicted"/>
<feature type="transmembrane region" description="Helical" evidence="6">
    <location>
        <begin position="352"/>
        <end position="371"/>
    </location>
</feature>
<dbReference type="EMBL" id="JAIOIV010000082">
    <property type="protein sequence ID" value="MBZ0156591.1"/>
    <property type="molecule type" value="Genomic_DNA"/>
</dbReference>
<feature type="transmembrane region" description="Helical" evidence="6">
    <location>
        <begin position="251"/>
        <end position="271"/>
    </location>
</feature>
<dbReference type="Proteomes" id="UP000705867">
    <property type="component" value="Unassembled WGS sequence"/>
</dbReference>
<feature type="transmembrane region" description="Helical" evidence="6">
    <location>
        <begin position="73"/>
        <end position="104"/>
    </location>
</feature>
<evidence type="ECO:0000256" key="6">
    <source>
        <dbReference type="SAM" id="Phobius"/>
    </source>
</evidence>
<evidence type="ECO:0000256" key="3">
    <source>
        <dbReference type="ARBA" id="ARBA00022692"/>
    </source>
</evidence>
<dbReference type="GO" id="GO:0015105">
    <property type="term" value="F:arsenite transmembrane transporter activity"/>
    <property type="evidence" value="ECO:0007669"/>
    <property type="project" value="InterPro"/>
</dbReference>
<dbReference type="PRINTS" id="PR00758">
    <property type="entry name" value="ARSENICPUMP"/>
</dbReference>
<feature type="transmembrane region" description="Helical" evidence="6">
    <location>
        <begin position="301"/>
        <end position="322"/>
    </location>
</feature>
<feature type="transmembrane region" description="Helical" evidence="6">
    <location>
        <begin position="477"/>
        <end position="498"/>
    </location>
</feature>
<evidence type="ECO:0000256" key="4">
    <source>
        <dbReference type="ARBA" id="ARBA00022989"/>
    </source>
</evidence>
<dbReference type="InterPro" id="IPR000802">
    <property type="entry name" value="Arsenical_pump_ArsB"/>
</dbReference>
<keyword evidence="4 6" id="KW-1133">Transmembrane helix</keyword>
<accession>A0A953JF48</accession>
<dbReference type="InterPro" id="IPR001898">
    <property type="entry name" value="SLC13A/DASS"/>
</dbReference>
<gene>
    <name evidence="7" type="ORF">K8I29_10355</name>
</gene>
<organism evidence="7 8">
    <name type="scientific">Candidatus Nitrobium versatile</name>
    <dbReference type="NCBI Taxonomy" id="2884831"/>
    <lineage>
        <taxon>Bacteria</taxon>
        <taxon>Pseudomonadati</taxon>
        <taxon>Nitrospirota</taxon>
        <taxon>Nitrospiria</taxon>
        <taxon>Nitrospirales</taxon>
        <taxon>Nitrospiraceae</taxon>
        <taxon>Candidatus Nitrobium</taxon>
    </lineage>
</organism>
<evidence type="ECO:0000313" key="7">
    <source>
        <dbReference type="EMBL" id="MBZ0156591.1"/>
    </source>
</evidence>
<dbReference type="AlphaFoldDB" id="A0A953JF48"/>
<reference evidence="7" key="2">
    <citation type="submission" date="2021-08" db="EMBL/GenBank/DDBJ databases">
        <authorList>
            <person name="Dalcin Martins P."/>
        </authorList>
    </citation>
    <scope>NUCLEOTIDE SEQUENCE</scope>
    <source>
        <strain evidence="7">MAG_39</strain>
    </source>
</reference>
<comment type="caution">
    <text evidence="7">The sequence shown here is derived from an EMBL/GenBank/DDBJ whole genome shotgun (WGS) entry which is preliminary data.</text>
</comment>
<feature type="transmembrane region" description="Helical" evidence="6">
    <location>
        <begin position="329"/>
        <end position="346"/>
    </location>
</feature>
<dbReference type="CDD" id="cd01115">
    <property type="entry name" value="SLC13_permease"/>
    <property type="match status" value="1"/>
</dbReference>
<dbReference type="Pfam" id="PF00939">
    <property type="entry name" value="Na_sulph_symp"/>
    <property type="match status" value="1"/>
</dbReference>
<dbReference type="PANTHER" id="PTHR10283:SF92">
    <property type="entry name" value="LOW-AFFINITY PHOSPHATE TRANSPORTER PHO91"/>
    <property type="match status" value="1"/>
</dbReference>
<protein>
    <submittedName>
        <fullName evidence="7">SLC13 family permease</fullName>
    </submittedName>
</protein>
<feature type="transmembrane region" description="Helical" evidence="6">
    <location>
        <begin position="205"/>
        <end position="230"/>
    </location>
</feature>
<sequence length="505" mass="54569">MAERGRKMHAGLPEAPREIGVIVSRYRINGKRVIYILSGLGLFLSLYFLPFGGDALDPAGNSIPLTREGKASLALFLLAAVWWVFEVVPVGITSIAIGVFQVLFGIRSAPDAFRDFMDPSVMFIFGVTVMGLALTKTGLSKRIAYKILSCAGESTGSILLFALVVTAGLSHIMAHTAAAATVFPVLLAIYALYGEGEKRTRFGKALFIGMAYAAGAGSIITLLGSGRAVAGAGLFKEFTGRDIGFYELTKYLFLVGWLMVLMIWGYLMIFLRPEKKVIHGLKGRLKRLSRDLGPLTREEGIVIATASFSIGLLFLQSFVPALRAFDRAALLLLAPLFFFLFEVLTLKDLEDIPWNIILLFSGALSIGFCLWETGAARWLAVNLLSLFRGGQWSLFVLSMAVCVMVMTNFIVNVAALALSLPVALAIAQYLGVAPDVVFYTLLVAAGMPFVLLTGAAPNAVAYEAGQFTPGDFFKHGIPMSILLLVVLGIALFIVWPLLGMPFAPK</sequence>
<keyword evidence="5 6" id="KW-0472">Membrane</keyword>
<evidence type="ECO:0000313" key="8">
    <source>
        <dbReference type="Proteomes" id="UP000705867"/>
    </source>
</evidence>
<evidence type="ECO:0000256" key="5">
    <source>
        <dbReference type="ARBA" id="ARBA00023136"/>
    </source>
</evidence>
<feature type="transmembrane region" description="Helical" evidence="6">
    <location>
        <begin position="143"/>
        <end position="165"/>
    </location>
</feature>
<feature type="transmembrane region" description="Helical" evidence="6">
    <location>
        <begin position="116"/>
        <end position="137"/>
    </location>
</feature>
<feature type="transmembrane region" description="Helical" evidence="6">
    <location>
        <begin position="33"/>
        <end position="53"/>
    </location>
</feature>
<keyword evidence="3 6" id="KW-0812">Transmembrane</keyword>
<feature type="transmembrane region" description="Helical" evidence="6">
    <location>
        <begin position="172"/>
        <end position="193"/>
    </location>
</feature>